<evidence type="ECO:0000313" key="3">
    <source>
        <dbReference type="Proteomes" id="UP000177369"/>
    </source>
</evidence>
<proteinExistence type="predicted"/>
<feature type="domain" description="SpoVT-AbrB" evidence="1">
    <location>
        <begin position="5"/>
        <end position="50"/>
    </location>
</feature>
<dbReference type="EMBL" id="MFBD01000016">
    <property type="protein sequence ID" value="OGD88952.1"/>
    <property type="molecule type" value="Genomic_DNA"/>
</dbReference>
<dbReference type="AlphaFoldDB" id="A0A1F5GAN8"/>
<dbReference type="SMART" id="SM00966">
    <property type="entry name" value="SpoVT_AbrB"/>
    <property type="match status" value="1"/>
</dbReference>
<comment type="caution">
    <text evidence="2">The sequence shown here is derived from an EMBL/GenBank/DDBJ whole genome shotgun (WGS) entry which is preliminary data.</text>
</comment>
<sequence>MSQIATITSKRQLTIPVALFKKARLKEYQKVLVEEEGGIIKIQPTINKVLRLSGSVKIPKRLKDKTLKQVIEISKGEYFSQKFGKSK</sequence>
<gene>
    <name evidence="2" type="ORF">A3D04_02030</name>
</gene>
<dbReference type="Proteomes" id="UP000177369">
    <property type="component" value="Unassembled WGS sequence"/>
</dbReference>
<evidence type="ECO:0000313" key="2">
    <source>
        <dbReference type="EMBL" id="OGD88952.1"/>
    </source>
</evidence>
<dbReference type="InterPro" id="IPR007159">
    <property type="entry name" value="SpoVT-AbrB_dom"/>
</dbReference>
<organism evidence="2 3">
    <name type="scientific">Candidatus Curtissbacteria bacterium RIFCSPHIGHO2_02_FULL_40_16b</name>
    <dbReference type="NCBI Taxonomy" id="1797714"/>
    <lineage>
        <taxon>Bacteria</taxon>
        <taxon>Candidatus Curtissiibacteriota</taxon>
    </lineage>
</organism>
<accession>A0A1F5GAN8</accession>
<dbReference type="Gene3D" id="2.10.260.10">
    <property type="match status" value="1"/>
</dbReference>
<protein>
    <recommendedName>
        <fullName evidence="1">SpoVT-AbrB domain-containing protein</fullName>
    </recommendedName>
</protein>
<dbReference type="GO" id="GO:0003677">
    <property type="term" value="F:DNA binding"/>
    <property type="evidence" value="ECO:0007669"/>
    <property type="project" value="InterPro"/>
</dbReference>
<dbReference type="InterPro" id="IPR037914">
    <property type="entry name" value="SpoVT-AbrB_sf"/>
</dbReference>
<dbReference type="SUPFAM" id="SSF89447">
    <property type="entry name" value="AbrB/MazE/MraZ-like"/>
    <property type="match status" value="1"/>
</dbReference>
<reference evidence="2 3" key="1">
    <citation type="journal article" date="2016" name="Nat. Commun.">
        <title>Thousands of microbial genomes shed light on interconnected biogeochemical processes in an aquifer system.</title>
        <authorList>
            <person name="Anantharaman K."/>
            <person name="Brown C.T."/>
            <person name="Hug L.A."/>
            <person name="Sharon I."/>
            <person name="Castelle C.J."/>
            <person name="Probst A.J."/>
            <person name="Thomas B.C."/>
            <person name="Singh A."/>
            <person name="Wilkins M.J."/>
            <person name="Karaoz U."/>
            <person name="Brodie E.L."/>
            <person name="Williams K.H."/>
            <person name="Hubbard S.S."/>
            <person name="Banfield J.F."/>
        </authorList>
    </citation>
    <scope>NUCLEOTIDE SEQUENCE [LARGE SCALE GENOMIC DNA]</scope>
</reference>
<name>A0A1F5GAN8_9BACT</name>
<evidence type="ECO:0000259" key="1">
    <source>
        <dbReference type="SMART" id="SM00966"/>
    </source>
</evidence>